<dbReference type="EMBL" id="BAABBF010000003">
    <property type="protein sequence ID" value="GAA3708925.1"/>
    <property type="molecule type" value="Genomic_DNA"/>
</dbReference>
<dbReference type="Proteomes" id="UP001500523">
    <property type="component" value="Unassembled WGS sequence"/>
</dbReference>
<accession>A0ABP7DU21</accession>
<evidence type="ECO:0000313" key="2">
    <source>
        <dbReference type="Proteomes" id="UP001500523"/>
    </source>
</evidence>
<sequence>MCGRNATAVYRFGRPGRVELTSAALTMAMRGFAGGGETQITAVNKDYRYTVFDRTSRTGFGEGGRHDTAMSSGLLIQRAGRTVAAKACSRDATVSAKAQAIIKPGPYVPH</sequence>
<evidence type="ECO:0000313" key="1">
    <source>
        <dbReference type="EMBL" id="GAA3708925.1"/>
    </source>
</evidence>
<name>A0ABP7DU21_9SPHN</name>
<reference evidence="2" key="1">
    <citation type="journal article" date="2019" name="Int. J. Syst. Evol. Microbiol.">
        <title>The Global Catalogue of Microorganisms (GCM) 10K type strain sequencing project: providing services to taxonomists for standard genome sequencing and annotation.</title>
        <authorList>
            <consortium name="The Broad Institute Genomics Platform"/>
            <consortium name="The Broad Institute Genome Sequencing Center for Infectious Disease"/>
            <person name="Wu L."/>
            <person name="Ma J."/>
        </authorList>
    </citation>
    <scope>NUCLEOTIDE SEQUENCE [LARGE SCALE GENOMIC DNA]</scope>
    <source>
        <strain evidence="2">JCM 17498</strain>
    </source>
</reference>
<organism evidence="1 2">
    <name type="scientific">Sphingomonas cynarae</name>
    <dbReference type="NCBI Taxonomy" id="930197"/>
    <lineage>
        <taxon>Bacteria</taxon>
        <taxon>Pseudomonadati</taxon>
        <taxon>Pseudomonadota</taxon>
        <taxon>Alphaproteobacteria</taxon>
        <taxon>Sphingomonadales</taxon>
        <taxon>Sphingomonadaceae</taxon>
        <taxon>Sphingomonas</taxon>
    </lineage>
</organism>
<gene>
    <name evidence="1" type="ORF">GCM10022268_17800</name>
</gene>
<proteinExistence type="predicted"/>
<keyword evidence="2" id="KW-1185">Reference proteome</keyword>
<comment type="caution">
    <text evidence="1">The sequence shown here is derived from an EMBL/GenBank/DDBJ whole genome shotgun (WGS) entry which is preliminary data.</text>
</comment>
<protein>
    <submittedName>
        <fullName evidence="1">Uncharacterized protein</fullName>
    </submittedName>
</protein>